<dbReference type="SUPFAM" id="SSF51011">
    <property type="entry name" value="Glycosyl hydrolase domain"/>
    <property type="match status" value="1"/>
</dbReference>
<dbReference type="GO" id="GO:0005975">
    <property type="term" value="P:carbohydrate metabolic process"/>
    <property type="evidence" value="ECO:0007669"/>
    <property type="project" value="InterPro"/>
</dbReference>
<comment type="similarity">
    <text evidence="1 4">Belongs to the glycosyl hydrolase 31 family.</text>
</comment>
<keyword evidence="8" id="KW-1185">Reference proteome</keyword>
<reference evidence="7 8" key="1">
    <citation type="journal article" date="2009" name="Science">
        <title>Green evolution and dynamic adaptations revealed by genomes of the marine picoeukaryotes Micromonas.</title>
        <authorList>
            <person name="Worden A.Z."/>
            <person name="Lee J.H."/>
            <person name="Mock T."/>
            <person name="Rouze P."/>
            <person name="Simmons M.P."/>
            <person name="Aerts A.L."/>
            <person name="Allen A.E."/>
            <person name="Cuvelier M.L."/>
            <person name="Derelle E."/>
            <person name="Everett M.V."/>
            <person name="Foulon E."/>
            <person name="Grimwood J."/>
            <person name="Gundlach H."/>
            <person name="Henrissat B."/>
            <person name="Napoli C."/>
            <person name="McDonald S.M."/>
            <person name="Parker M.S."/>
            <person name="Rombauts S."/>
            <person name="Salamov A."/>
            <person name="Von Dassow P."/>
            <person name="Badger J.H."/>
            <person name="Coutinho P.M."/>
            <person name="Demir E."/>
            <person name="Dubchak I."/>
            <person name="Gentemann C."/>
            <person name="Eikrem W."/>
            <person name="Gready J.E."/>
            <person name="John U."/>
            <person name="Lanier W."/>
            <person name="Lindquist E.A."/>
            <person name="Lucas S."/>
            <person name="Mayer K.F."/>
            <person name="Moreau H."/>
            <person name="Not F."/>
            <person name="Otillar R."/>
            <person name="Panaud O."/>
            <person name="Pangilinan J."/>
            <person name="Paulsen I."/>
            <person name="Piegu B."/>
            <person name="Poliakov A."/>
            <person name="Robbens S."/>
            <person name="Schmutz J."/>
            <person name="Toulza E."/>
            <person name="Wyss T."/>
            <person name="Zelensky A."/>
            <person name="Zhou K."/>
            <person name="Armbrust E.V."/>
            <person name="Bhattacharya D."/>
            <person name="Goodenough U.W."/>
            <person name="Van de Peer Y."/>
            <person name="Grigoriev I.V."/>
        </authorList>
    </citation>
    <scope>NUCLEOTIDE SEQUENCE [LARGE SCALE GENOMIC DNA]</scope>
    <source>
        <strain evidence="7 8">CCMP1545</strain>
    </source>
</reference>
<dbReference type="InterPro" id="IPR017853">
    <property type="entry name" value="GH"/>
</dbReference>
<dbReference type="Pfam" id="PF21365">
    <property type="entry name" value="Glyco_hydro_31_3rd"/>
    <property type="match status" value="1"/>
</dbReference>
<dbReference type="EMBL" id="GG663736">
    <property type="protein sequence ID" value="EEH59307.1"/>
    <property type="molecule type" value="Genomic_DNA"/>
</dbReference>
<organism evidence="8">
    <name type="scientific">Micromonas pusilla (strain CCMP1545)</name>
    <name type="common">Picoplanktonic green alga</name>
    <dbReference type="NCBI Taxonomy" id="564608"/>
    <lineage>
        <taxon>Eukaryota</taxon>
        <taxon>Viridiplantae</taxon>
        <taxon>Chlorophyta</taxon>
        <taxon>Mamiellophyceae</taxon>
        <taxon>Mamiellales</taxon>
        <taxon>Mamiellaceae</taxon>
        <taxon>Micromonas</taxon>
    </lineage>
</organism>
<dbReference type="AlphaFoldDB" id="C1MK52"/>
<protein>
    <submittedName>
        <fullName evidence="7">Glycoside hydrolase family 31 protein</fullName>
    </submittedName>
</protein>
<evidence type="ECO:0000256" key="3">
    <source>
        <dbReference type="ARBA" id="ARBA00023295"/>
    </source>
</evidence>
<evidence type="ECO:0000313" key="7">
    <source>
        <dbReference type="EMBL" id="EEH59307.1"/>
    </source>
</evidence>
<evidence type="ECO:0000256" key="4">
    <source>
        <dbReference type="RuleBase" id="RU361185"/>
    </source>
</evidence>
<dbReference type="Gene3D" id="2.60.40.1180">
    <property type="entry name" value="Golgi alpha-mannosidase II"/>
    <property type="match status" value="1"/>
</dbReference>
<dbReference type="STRING" id="564608.C1MK52"/>
<dbReference type="Gene3D" id="3.20.20.80">
    <property type="entry name" value="Glycosidases"/>
    <property type="match status" value="1"/>
</dbReference>
<dbReference type="eggNOG" id="KOG1065">
    <property type="taxonomic scope" value="Eukaryota"/>
</dbReference>
<dbReference type="InterPro" id="IPR013780">
    <property type="entry name" value="Glyco_hydro_b"/>
</dbReference>
<dbReference type="RefSeq" id="XP_003055931.1">
    <property type="nucleotide sequence ID" value="XM_003055885.1"/>
</dbReference>
<dbReference type="Pfam" id="PF01055">
    <property type="entry name" value="Glyco_hydro_31_2nd"/>
    <property type="match status" value="1"/>
</dbReference>
<dbReference type="InterPro" id="IPR000322">
    <property type="entry name" value="Glyco_hydro_31_TIM"/>
</dbReference>
<evidence type="ECO:0000259" key="5">
    <source>
        <dbReference type="Pfam" id="PF01055"/>
    </source>
</evidence>
<dbReference type="SUPFAM" id="SSF51445">
    <property type="entry name" value="(Trans)glycosidases"/>
    <property type="match status" value="1"/>
</dbReference>
<dbReference type="PANTHER" id="PTHR43053">
    <property type="entry name" value="GLYCOSIDASE FAMILY 31"/>
    <property type="match status" value="1"/>
</dbReference>
<dbReference type="CDD" id="cd06592">
    <property type="entry name" value="GH31_NET37"/>
    <property type="match status" value="1"/>
</dbReference>
<dbReference type="OMA" id="AFFTWVH"/>
<dbReference type="Proteomes" id="UP000001876">
    <property type="component" value="Unassembled WGS sequence"/>
</dbReference>
<name>C1MK52_MICPC</name>
<sequence>MTSASDDLVDLPIPAAELTVELDSGSHWYGGAHLLRQLWPLERANWEVGPLYPFDHGPNGLGSVVGTHWVNSRGLLVAVDPETPMLHAGLNAPLEQRSTFTPRYFGVGVQHKKSVSGMGYYDICVLRVAVSAHSDVRTATLAALSPLQSPHQMPPAVFFQRSIWTTWATSHADITQSDTVALAEAVIQNGFQPGVLEIDDRWQSRYGDLKFDSLKFPHPKQMIEQLHELGFLVTLWVMPFLQESSSACSEAKRLGYLVDGGKPPSILRWWGTQPVRAIDLTNDEAVEWFVRRLQKLQLEIGVDGFKFDAGEPCFLPKGALTRRQLRYPGEYTQLWVHKVASCFPLSEVRSSMWTSGYGGLVRMGDRDTVWGVENGLQSLIPALLTSAVLGYPFTLPDMVGGNAYWGQFPDTELMIRWAQASVLMPVVQWSIPPWKVSIEAKEACFAAQRIREKVLLPRIEKLAASAATSLLPICRPIWWLDPLDPETFCIDDQFAIGVDVVVAPVVQQGARERRVYLPRGQWLEWRDIAGIDHCQPHTGPCWIVVEAPLQKLPIFVLVHSDN</sequence>
<evidence type="ECO:0000313" key="8">
    <source>
        <dbReference type="Proteomes" id="UP000001876"/>
    </source>
</evidence>
<evidence type="ECO:0000256" key="1">
    <source>
        <dbReference type="ARBA" id="ARBA00007806"/>
    </source>
</evidence>
<dbReference type="KEGG" id="mpp:MICPUCDRAFT_31321"/>
<feature type="domain" description="Glycosyl hydrolase family 31 C-terminal" evidence="6">
    <location>
        <begin position="472"/>
        <end position="556"/>
    </location>
</feature>
<accession>C1MK52</accession>
<dbReference type="GO" id="GO:0004553">
    <property type="term" value="F:hydrolase activity, hydrolyzing O-glycosyl compounds"/>
    <property type="evidence" value="ECO:0007669"/>
    <property type="project" value="InterPro"/>
</dbReference>
<keyword evidence="2 4" id="KW-0378">Hydrolase</keyword>
<evidence type="ECO:0000256" key="2">
    <source>
        <dbReference type="ARBA" id="ARBA00022801"/>
    </source>
</evidence>
<proteinExistence type="inferred from homology"/>
<keyword evidence="3 4" id="KW-0326">Glycosidase</keyword>
<evidence type="ECO:0000259" key="6">
    <source>
        <dbReference type="Pfam" id="PF21365"/>
    </source>
</evidence>
<dbReference type="PANTHER" id="PTHR43053:SF4">
    <property type="entry name" value="MYOGENESIS-REGULATING GLYCOSIDASE"/>
    <property type="match status" value="1"/>
</dbReference>
<dbReference type="GeneID" id="9681308"/>
<dbReference type="OrthoDB" id="10070917at2759"/>
<feature type="domain" description="Glycoside hydrolase family 31 TIM barrel" evidence="5">
    <location>
        <begin position="170"/>
        <end position="428"/>
    </location>
</feature>
<dbReference type="InterPro" id="IPR048395">
    <property type="entry name" value="Glyco_hydro_31_C"/>
</dbReference>
<dbReference type="InterPro" id="IPR050985">
    <property type="entry name" value="Alpha-glycosidase_related"/>
</dbReference>
<gene>
    <name evidence="7" type="ORF">MICPUCDRAFT_31321</name>
</gene>